<dbReference type="Pfam" id="PF00069">
    <property type="entry name" value="Pkinase"/>
    <property type="match status" value="1"/>
</dbReference>
<dbReference type="InterPro" id="IPR011009">
    <property type="entry name" value="Kinase-like_dom_sf"/>
</dbReference>
<evidence type="ECO:0000256" key="2">
    <source>
        <dbReference type="ARBA" id="ARBA00022840"/>
    </source>
</evidence>
<dbReference type="PANTHER" id="PTHR24055">
    <property type="entry name" value="MITOGEN-ACTIVATED PROTEIN KINASE"/>
    <property type="match status" value="1"/>
</dbReference>
<dbReference type="Gene3D" id="1.10.510.10">
    <property type="entry name" value="Transferase(Phosphotransferase) domain 1"/>
    <property type="match status" value="1"/>
</dbReference>
<evidence type="ECO:0000256" key="1">
    <source>
        <dbReference type="ARBA" id="ARBA00022741"/>
    </source>
</evidence>
<dbReference type="PROSITE" id="PS50011">
    <property type="entry name" value="PROTEIN_KINASE_DOM"/>
    <property type="match status" value="1"/>
</dbReference>
<dbReference type="Proteomes" id="UP000541444">
    <property type="component" value="Unassembled WGS sequence"/>
</dbReference>
<gene>
    <name evidence="4" type="ORF">GIB67_024036</name>
</gene>
<dbReference type="InterPro" id="IPR000719">
    <property type="entry name" value="Prot_kinase_dom"/>
</dbReference>
<sequence>MLQLLQLLQHPDVVEIKHKVLPPPRREFKDIFVVFELMESGLYQVIKANDDLTLEHYQFFLYQLLRALKFIYTANVFHRDLKPKNILANADCKLKFVTSSLLVCHSMMLHQLSFGLIMWQPDGIVHLNSVALSSLK</sequence>
<protein>
    <recommendedName>
        <fullName evidence="3">Protein kinase domain-containing protein</fullName>
    </recommendedName>
</protein>
<dbReference type="Gene3D" id="3.30.200.20">
    <property type="entry name" value="Phosphorylase Kinase, domain 1"/>
    <property type="match status" value="1"/>
</dbReference>
<dbReference type="OrthoDB" id="1633537at2759"/>
<name>A0A7J7LB34_9MAGN</name>
<dbReference type="InterPro" id="IPR050117">
    <property type="entry name" value="MAPK"/>
</dbReference>
<evidence type="ECO:0000313" key="5">
    <source>
        <dbReference type="Proteomes" id="UP000541444"/>
    </source>
</evidence>
<keyword evidence="1" id="KW-0547">Nucleotide-binding</keyword>
<organism evidence="4 5">
    <name type="scientific">Kingdonia uniflora</name>
    <dbReference type="NCBI Taxonomy" id="39325"/>
    <lineage>
        <taxon>Eukaryota</taxon>
        <taxon>Viridiplantae</taxon>
        <taxon>Streptophyta</taxon>
        <taxon>Embryophyta</taxon>
        <taxon>Tracheophyta</taxon>
        <taxon>Spermatophyta</taxon>
        <taxon>Magnoliopsida</taxon>
        <taxon>Ranunculales</taxon>
        <taxon>Circaeasteraceae</taxon>
        <taxon>Kingdonia</taxon>
    </lineage>
</organism>
<keyword evidence="5" id="KW-1185">Reference proteome</keyword>
<comment type="caution">
    <text evidence="4">The sequence shown here is derived from an EMBL/GenBank/DDBJ whole genome shotgun (WGS) entry which is preliminary data.</text>
</comment>
<keyword evidence="2" id="KW-0067">ATP-binding</keyword>
<dbReference type="GO" id="GO:0005524">
    <property type="term" value="F:ATP binding"/>
    <property type="evidence" value="ECO:0007669"/>
    <property type="project" value="UniProtKB-KW"/>
</dbReference>
<proteinExistence type="predicted"/>
<evidence type="ECO:0000313" key="4">
    <source>
        <dbReference type="EMBL" id="KAF6139759.1"/>
    </source>
</evidence>
<dbReference type="GO" id="GO:0004672">
    <property type="term" value="F:protein kinase activity"/>
    <property type="evidence" value="ECO:0007669"/>
    <property type="project" value="InterPro"/>
</dbReference>
<dbReference type="SUPFAM" id="SSF56112">
    <property type="entry name" value="Protein kinase-like (PK-like)"/>
    <property type="match status" value="1"/>
</dbReference>
<reference evidence="4 5" key="1">
    <citation type="journal article" date="2020" name="IScience">
        <title>Genome Sequencing of the Endangered Kingdonia uniflora (Circaeasteraceae, Ranunculales) Reveals Potential Mechanisms of Evolutionary Specialization.</title>
        <authorList>
            <person name="Sun Y."/>
            <person name="Deng T."/>
            <person name="Zhang A."/>
            <person name="Moore M.J."/>
            <person name="Landis J.B."/>
            <person name="Lin N."/>
            <person name="Zhang H."/>
            <person name="Zhang X."/>
            <person name="Huang J."/>
            <person name="Zhang X."/>
            <person name="Sun H."/>
            <person name="Wang H."/>
        </authorList>
    </citation>
    <scope>NUCLEOTIDE SEQUENCE [LARGE SCALE GENOMIC DNA]</scope>
    <source>
        <strain evidence="4">TB1705</strain>
        <tissue evidence="4">Leaf</tissue>
    </source>
</reference>
<dbReference type="AlphaFoldDB" id="A0A7J7LB34"/>
<feature type="domain" description="Protein kinase" evidence="3">
    <location>
        <begin position="1"/>
        <end position="136"/>
    </location>
</feature>
<evidence type="ECO:0000259" key="3">
    <source>
        <dbReference type="PROSITE" id="PS50011"/>
    </source>
</evidence>
<accession>A0A7J7LB34</accession>
<dbReference type="EMBL" id="JACGCM010002444">
    <property type="protein sequence ID" value="KAF6139759.1"/>
    <property type="molecule type" value="Genomic_DNA"/>
</dbReference>